<proteinExistence type="predicted"/>
<feature type="compositionally biased region" description="Basic residues" evidence="1">
    <location>
        <begin position="1"/>
        <end position="11"/>
    </location>
</feature>
<feature type="region of interest" description="Disordered" evidence="1">
    <location>
        <begin position="1"/>
        <end position="22"/>
    </location>
</feature>
<feature type="non-terminal residue" evidence="2">
    <location>
        <position position="22"/>
    </location>
</feature>
<accession>A0A382U5T7</accession>
<gene>
    <name evidence="2" type="ORF">METZ01_LOCUS382518</name>
</gene>
<organism evidence="2">
    <name type="scientific">marine metagenome</name>
    <dbReference type="NCBI Taxonomy" id="408172"/>
    <lineage>
        <taxon>unclassified sequences</taxon>
        <taxon>metagenomes</taxon>
        <taxon>ecological metagenomes</taxon>
    </lineage>
</organism>
<evidence type="ECO:0000313" key="2">
    <source>
        <dbReference type="EMBL" id="SVD29664.1"/>
    </source>
</evidence>
<evidence type="ECO:0000256" key="1">
    <source>
        <dbReference type="SAM" id="MobiDB-lite"/>
    </source>
</evidence>
<protein>
    <submittedName>
        <fullName evidence="2">Uncharacterized protein</fullName>
    </submittedName>
</protein>
<feature type="non-terminal residue" evidence="2">
    <location>
        <position position="1"/>
    </location>
</feature>
<dbReference type="AlphaFoldDB" id="A0A382U5T7"/>
<name>A0A382U5T7_9ZZZZ</name>
<dbReference type="EMBL" id="UINC01141743">
    <property type="protein sequence ID" value="SVD29664.1"/>
    <property type="molecule type" value="Genomic_DNA"/>
</dbReference>
<sequence length="22" mass="2422">RLKGCKQHPKRIPVGSHPQPAS</sequence>
<reference evidence="2" key="1">
    <citation type="submission" date="2018-05" db="EMBL/GenBank/DDBJ databases">
        <authorList>
            <person name="Lanie J.A."/>
            <person name="Ng W.-L."/>
            <person name="Kazmierczak K.M."/>
            <person name="Andrzejewski T.M."/>
            <person name="Davidsen T.M."/>
            <person name="Wayne K.J."/>
            <person name="Tettelin H."/>
            <person name="Glass J.I."/>
            <person name="Rusch D."/>
            <person name="Podicherti R."/>
            <person name="Tsui H.-C.T."/>
            <person name="Winkler M.E."/>
        </authorList>
    </citation>
    <scope>NUCLEOTIDE SEQUENCE</scope>
</reference>